<dbReference type="AlphaFoldDB" id="K3YX56"/>
<reference evidence="3" key="1">
    <citation type="journal article" date="2012" name="Nat. Biotechnol.">
        <title>Reference genome sequence of the model plant Setaria.</title>
        <authorList>
            <person name="Bennetzen J.L."/>
            <person name="Schmutz J."/>
            <person name="Wang H."/>
            <person name="Percifield R."/>
            <person name="Hawkins J."/>
            <person name="Pontaroli A.C."/>
            <person name="Estep M."/>
            <person name="Feng L."/>
            <person name="Vaughn J.N."/>
            <person name="Grimwood J."/>
            <person name="Jenkins J."/>
            <person name="Barry K."/>
            <person name="Lindquist E."/>
            <person name="Hellsten U."/>
            <person name="Deshpande S."/>
            <person name="Wang X."/>
            <person name="Wu X."/>
            <person name="Mitros T."/>
            <person name="Triplett J."/>
            <person name="Yang X."/>
            <person name="Ye C.Y."/>
            <person name="Mauro-Herrera M."/>
            <person name="Wang L."/>
            <person name="Li P."/>
            <person name="Sharma M."/>
            <person name="Sharma R."/>
            <person name="Ronald P.C."/>
            <person name="Panaud O."/>
            <person name="Kellogg E.A."/>
            <person name="Brutnell T.P."/>
            <person name="Doust A.N."/>
            <person name="Tuskan G.A."/>
            <person name="Rokhsar D."/>
            <person name="Devos K.M."/>
        </authorList>
    </citation>
    <scope>NUCLEOTIDE SEQUENCE [LARGE SCALE GENOMIC DNA]</scope>
    <source>
        <strain evidence="3">cv. Yugu1</strain>
    </source>
</reference>
<dbReference type="InParanoid" id="K3YX56"/>
<evidence type="ECO:0000256" key="1">
    <source>
        <dbReference type="SAM" id="Phobius"/>
    </source>
</evidence>
<reference evidence="2" key="2">
    <citation type="submission" date="2018-08" db="UniProtKB">
        <authorList>
            <consortium name="EnsemblPlants"/>
        </authorList>
    </citation>
    <scope>IDENTIFICATION</scope>
    <source>
        <strain evidence="2">Yugu1</strain>
    </source>
</reference>
<name>K3YX56_SETIT</name>
<organism evidence="2 3">
    <name type="scientific">Setaria italica</name>
    <name type="common">Foxtail millet</name>
    <name type="synonym">Panicum italicum</name>
    <dbReference type="NCBI Taxonomy" id="4555"/>
    <lineage>
        <taxon>Eukaryota</taxon>
        <taxon>Viridiplantae</taxon>
        <taxon>Streptophyta</taxon>
        <taxon>Embryophyta</taxon>
        <taxon>Tracheophyta</taxon>
        <taxon>Spermatophyta</taxon>
        <taxon>Magnoliopsida</taxon>
        <taxon>Liliopsida</taxon>
        <taxon>Poales</taxon>
        <taxon>Poaceae</taxon>
        <taxon>PACMAD clade</taxon>
        <taxon>Panicoideae</taxon>
        <taxon>Panicodae</taxon>
        <taxon>Paniceae</taxon>
        <taxon>Cenchrinae</taxon>
        <taxon>Setaria</taxon>
    </lineage>
</organism>
<evidence type="ECO:0000313" key="2">
    <source>
        <dbReference type="EnsemblPlants" id="KQL30330"/>
    </source>
</evidence>
<keyword evidence="1" id="KW-0472">Membrane</keyword>
<dbReference type="EnsemblPlants" id="KQL30330">
    <property type="protein sequence ID" value="KQL30330"/>
    <property type="gene ID" value="SETIT_018852mg"/>
</dbReference>
<keyword evidence="1" id="KW-1133">Transmembrane helix</keyword>
<dbReference type="Proteomes" id="UP000004995">
    <property type="component" value="Unassembled WGS sequence"/>
</dbReference>
<dbReference type="HOGENOM" id="CLU_2445003_0_0_1"/>
<keyword evidence="1" id="KW-0812">Transmembrane</keyword>
<keyword evidence="3" id="KW-1185">Reference proteome</keyword>
<protein>
    <submittedName>
        <fullName evidence="2">Uncharacterized protein</fullName>
    </submittedName>
</protein>
<accession>K3YX56</accession>
<sequence>MIHGTPNKWTSSFQRLIYATFSLTSIFFFGCGSSKVHQSLSTALVLCTPKIGRFHMVSTRIPGNTADPQGCHTIRGVVSTEAFFLMPAQD</sequence>
<feature type="transmembrane region" description="Helical" evidence="1">
    <location>
        <begin position="12"/>
        <end position="31"/>
    </location>
</feature>
<dbReference type="EMBL" id="AGNK02000424">
    <property type="status" value="NOT_ANNOTATED_CDS"/>
    <property type="molecule type" value="Genomic_DNA"/>
</dbReference>
<proteinExistence type="predicted"/>
<evidence type="ECO:0000313" key="3">
    <source>
        <dbReference type="Proteomes" id="UP000004995"/>
    </source>
</evidence>
<dbReference type="Gramene" id="KQL30330">
    <property type="protein sequence ID" value="KQL30330"/>
    <property type="gene ID" value="SETIT_018852mg"/>
</dbReference>